<proteinExistence type="predicted"/>
<name>A0A0A9CA84_ARUDO</name>
<reference evidence="1" key="1">
    <citation type="submission" date="2014-09" db="EMBL/GenBank/DDBJ databases">
        <authorList>
            <person name="Magalhaes I.L.F."/>
            <person name="Oliveira U."/>
            <person name="Santos F.R."/>
            <person name="Vidigal T.H.D.A."/>
            <person name="Brescovit A.D."/>
            <person name="Santos A.J."/>
        </authorList>
    </citation>
    <scope>NUCLEOTIDE SEQUENCE</scope>
    <source>
        <tissue evidence="1">Shoot tissue taken approximately 20 cm above the soil surface</tissue>
    </source>
</reference>
<evidence type="ECO:0000313" key="1">
    <source>
        <dbReference type="EMBL" id="JAD70315.1"/>
    </source>
</evidence>
<reference evidence="1" key="2">
    <citation type="journal article" date="2015" name="Data Brief">
        <title>Shoot transcriptome of the giant reed, Arundo donax.</title>
        <authorList>
            <person name="Barrero R.A."/>
            <person name="Guerrero F.D."/>
            <person name="Moolhuijzen P."/>
            <person name="Goolsby J.A."/>
            <person name="Tidwell J."/>
            <person name="Bellgard S.E."/>
            <person name="Bellgard M.I."/>
        </authorList>
    </citation>
    <scope>NUCLEOTIDE SEQUENCE</scope>
    <source>
        <tissue evidence="1">Shoot tissue taken approximately 20 cm above the soil surface</tissue>
    </source>
</reference>
<accession>A0A0A9CA84</accession>
<protein>
    <submittedName>
        <fullName evidence="1">Uncharacterized protein</fullName>
    </submittedName>
</protein>
<dbReference type="EMBL" id="GBRH01227580">
    <property type="protein sequence ID" value="JAD70315.1"/>
    <property type="molecule type" value="Transcribed_RNA"/>
</dbReference>
<organism evidence="1">
    <name type="scientific">Arundo donax</name>
    <name type="common">Giant reed</name>
    <name type="synonym">Donax arundinaceus</name>
    <dbReference type="NCBI Taxonomy" id="35708"/>
    <lineage>
        <taxon>Eukaryota</taxon>
        <taxon>Viridiplantae</taxon>
        <taxon>Streptophyta</taxon>
        <taxon>Embryophyta</taxon>
        <taxon>Tracheophyta</taxon>
        <taxon>Spermatophyta</taxon>
        <taxon>Magnoliopsida</taxon>
        <taxon>Liliopsida</taxon>
        <taxon>Poales</taxon>
        <taxon>Poaceae</taxon>
        <taxon>PACMAD clade</taxon>
        <taxon>Arundinoideae</taxon>
        <taxon>Arundineae</taxon>
        <taxon>Arundo</taxon>
    </lineage>
</organism>
<dbReference type="AlphaFoldDB" id="A0A0A9CA84"/>
<sequence>MVGKLVTDKSDCFVLSVTLYHAYPIEHCLVDHGSLLGLHAMDISLMIGMGLV</sequence>